<dbReference type="InterPro" id="IPR050109">
    <property type="entry name" value="HTH-type_TetR-like_transc_reg"/>
</dbReference>
<comment type="caution">
    <text evidence="4">The sequence shown here is derived from an EMBL/GenBank/DDBJ whole genome shotgun (WGS) entry which is preliminary data.</text>
</comment>
<dbReference type="Pfam" id="PF00440">
    <property type="entry name" value="TetR_N"/>
    <property type="match status" value="1"/>
</dbReference>
<dbReference type="RefSeq" id="WP_236000699.1">
    <property type="nucleotide sequence ID" value="NZ_BOLN01000002.1"/>
</dbReference>
<dbReference type="InterPro" id="IPR023772">
    <property type="entry name" value="DNA-bd_HTH_TetR-type_CS"/>
</dbReference>
<sequence length="212" mass="24178">MEPDVFSSYRQWLDHEKMPKGKKSALVAALALFSEQGFDGTSTVQVAEKAGISQATIFKYFHTKQDLLLAIVEPVMENFFPHYRDEFFSGIRACETLPEMVSFMVHDRYAFIMGNKEAVKILVMEMMTSQEMRDLFGKLLAADDFNFLAELLKMFRETGELRDDIDAPGIIRIIAGQLMGFIIESNFVPSIMGDKQRDLQLISEQIVRTIAK</sequence>
<protein>
    <submittedName>
        <fullName evidence="4">TetR/AcrR family transcriptional regulator</fullName>
    </submittedName>
</protein>
<dbReference type="InterPro" id="IPR009057">
    <property type="entry name" value="Homeodomain-like_sf"/>
</dbReference>
<gene>
    <name evidence="4" type="ORF">ACFQ44_02750</name>
</gene>
<dbReference type="PRINTS" id="PR00455">
    <property type="entry name" value="HTHTETR"/>
</dbReference>
<dbReference type="Proteomes" id="UP001597189">
    <property type="component" value="Unassembled WGS sequence"/>
</dbReference>
<dbReference type="PANTHER" id="PTHR30055">
    <property type="entry name" value="HTH-TYPE TRANSCRIPTIONAL REGULATOR RUTR"/>
    <property type="match status" value="1"/>
</dbReference>
<dbReference type="SUPFAM" id="SSF46689">
    <property type="entry name" value="Homeodomain-like"/>
    <property type="match status" value="1"/>
</dbReference>
<name>A0ABW4CZ71_9LACO</name>
<reference evidence="5" key="1">
    <citation type="journal article" date="2019" name="Int. J. Syst. Evol. Microbiol.">
        <title>The Global Catalogue of Microorganisms (GCM) 10K type strain sequencing project: providing services to taxonomists for standard genome sequencing and annotation.</title>
        <authorList>
            <consortium name="The Broad Institute Genomics Platform"/>
            <consortium name="The Broad Institute Genome Sequencing Center for Infectious Disease"/>
            <person name="Wu L."/>
            <person name="Ma J."/>
        </authorList>
    </citation>
    <scope>NUCLEOTIDE SEQUENCE [LARGE SCALE GENOMIC DNA]</scope>
    <source>
        <strain evidence="5">CCM 8979</strain>
    </source>
</reference>
<feature type="DNA-binding region" description="H-T-H motif" evidence="2">
    <location>
        <begin position="42"/>
        <end position="61"/>
    </location>
</feature>
<evidence type="ECO:0000259" key="3">
    <source>
        <dbReference type="PROSITE" id="PS50977"/>
    </source>
</evidence>
<dbReference type="InterPro" id="IPR036271">
    <property type="entry name" value="Tet_transcr_reg_TetR-rel_C_sf"/>
</dbReference>
<keyword evidence="1 2" id="KW-0238">DNA-binding</keyword>
<dbReference type="SUPFAM" id="SSF48498">
    <property type="entry name" value="Tetracyclin repressor-like, C-terminal domain"/>
    <property type="match status" value="1"/>
</dbReference>
<dbReference type="EMBL" id="JBHTOD010000002">
    <property type="protein sequence ID" value="MFD1454601.1"/>
    <property type="molecule type" value="Genomic_DNA"/>
</dbReference>
<dbReference type="PANTHER" id="PTHR30055:SF222">
    <property type="entry name" value="REGULATORY PROTEIN"/>
    <property type="match status" value="1"/>
</dbReference>
<organism evidence="4 5">
    <name type="scientific">Levilactobacillus lanxiensis</name>
    <dbReference type="NCBI Taxonomy" id="2799568"/>
    <lineage>
        <taxon>Bacteria</taxon>
        <taxon>Bacillati</taxon>
        <taxon>Bacillota</taxon>
        <taxon>Bacilli</taxon>
        <taxon>Lactobacillales</taxon>
        <taxon>Lactobacillaceae</taxon>
        <taxon>Levilactobacillus</taxon>
    </lineage>
</organism>
<feature type="domain" description="HTH tetR-type" evidence="3">
    <location>
        <begin position="19"/>
        <end position="79"/>
    </location>
</feature>
<dbReference type="PROSITE" id="PS01081">
    <property type="entry name" value="HTH_TETR_1"/>
    <property type="match status" value="1"/>
</dbReference>
<evidence type="ECO:0000313" key="4">
    <source>
        <dbReference type="EMBL" id="MFD1454601.1"/>
    </source>
</evidence>
<accession>A0ABW4CZ71</accession>
<dbReference type="PROSITE" id="PS50977">
    <property type="entry name" value="HTH_TETR_2"/>
    <property type="match status" value="1"/>
</dbReference>
<evidence type="ECO:0000256" key="2">
    <source>
        <dbReference type="PROSITE-ProRule" id="PRU00335"/>
    </source>
</evidence>
<dbReference type="Gene3D" id="1.10.357.10">
    <property type="entry name" value="Tetracycline Repressor, domain 2"/>
    <property type="match status" value="1"/>
</dbReference>
<keyword evidence="5" id="KW-1185">Reference proteome</keyword>
<evidence type="ECO:0000313" key="5">
    <source>
        <dbReference type="Proteomes" id="UP001597189"/>
    </source>
</evidence>
<proteinExistence type="predicted"/>
<dbReference type="InterPro" id="IPR001647">
    <property type="entry name" value="HTH_TetR"/>
</dbReference>
<evidence type="ECO:0000256" key="1">
    <source>
        <dbReference type="ARBA" id="ARBA00023125"/>
    </source>
</evidence>